<evidence type="ECO:0000256" key="17">
    <source>
        <dbReference type="ARBA" id="ARBA00023140"/>
    </source>
</evidence>
<keyword evidence="6" id="KW-0813">Transport</keyword>
<feature type="compositionally biased region" description="Polar residues" evidence="20">
    <location>
        <begin position="1"/>
        <end position="10"/>
    </location>
</feature>
<keyword evidence="17" id="KW-0576">Peroxisome</keyword>
<organism evidence="22 23">
    <name type="scientific">Absidia repens</name>
    <dbReference type="NCBI Taxonomy" id="90262"/>
    <lineage>
        <taxon>Eukaryota</taxon>
        <taxon>Fungi</taxon>
        <taxon>Fungi incertae sedis</taxon>
        <taxon>Mucoromycota</taxon>
        <taxon>Mucoromycotina</taxon>
        <taxon>Mucoromycetes</taxon>
        <taxon>Mucorales</taxon>
        <taxon>Cunninghamellaceae</taxon>
        <taxon>Absidia</taxon>
    </lineage>
</organism>
<dbReference type="InterPro" id="IPR006845">
    <property type="entry name" value="Pex_N"/>
</dbReference>
<dbReference type="InterPro" id="IPR025654">
    <property type="entry name" value="PEX2/10"/>
</dbReference>
<dbReference type="InterPro" id="IPR013083">
    <property type="entry name" value="Znf_RING/FYVE/PHD"/>
</dbReference>
<feature type="region of interest" description="Disordered" evidence="20">
    <location>
        <begin position="1"/>
        <end position="21"/>
    </location>
</feature>
<dbReference type="OrthoDB" id="6270329at2759"/>
<feature type="region of interest" description="Disordered" evidence="20">
    <location>
        <begin position="289"/>
        <end position="336"/>
    </location>
</feature>
<evidence type="ECO:0000256" key="11">
    <source>
        <dbReference type="ARBA" id="ARBA00022771"/>
    </source>
</evidence>
<evidence type="ECO:0000256" key="14">
    <source>
        <dbReference type="ARBA" id="ARBA00022927"/>
    </source>
</evidence>
<keyword evidence="14" id="KW-0653">Protein transport</keyword>
<comment type="subcellular location">
    <subcellularLocation>
        <location evidence="2">Peroxisome membrane</location>
        <topology evidence="2">Multi-pass membrane protein</topology>
    </subcellularLocation>
</comment>
<evidence type="ECO:0000256" key="10">
    <source>
        <dbReference type="ARBA" id="ARBA00022723"/>
    </source>
</evidence>
<evidence type="ECO:0000256" key="8">
    <source>
        <dbReference type="ARBA" id="ARBA00022679"/>
    </source>
</evidence>
<comment type="catalytic activity">
    <reaction evidence="1">
        <text>S-ubiquitinyl-[E2 ubiquitin-conjugating enzyme]-L-cysteine + [acceptor protein]-L-lysine = [E2 ubiquitin-conjugating enzyme]-L-cysteine + N(6)-ubiquitinyl-[acceptor protein]-L-lysine.</text>
        <dbReference type="EC" id="2.3.2.27"/>
    </reaction>
</comment>
<keyword evidence="10" id="KW-0479">Metal-binding</keyword>
<dbReference type="EC" id="2.3.2.27" evidence="5"/>
<dbReference type="PROSITE" id="PS00518">
    <property type="entry name" value="ZF_RING_1"/>
    <property type="match status" value="1"/>
</dbReference>
<evidence type="ECO:0000256" key="2">
    <source>
        <dbReference type="ARBA" id="ARBA00004585"/>
    </source>
</evidence>
<accession>A0A1X2J291</accession>
<evidence type="ECO:0000256" key="19">
    <source>
        <dbReference type="PROSITE-ProRule" id="PRU00175"/>
    </source>
</evidence>
<keyword evidence="16" id="KW-0472">Membrane</keyword>
<dbReference type="Pfam" id="PF04757">
    <property type="entry name" value="Pex2_Pex12"/>
    <property type="match status" value="1"/>
</dbReference>
<dbReference type="AlphaFoldDB" id="A0A1X2J291"/>
<evidence type="ECO:0000256" key="12">
    <source>
        <dbReference type="ARBA" id="ARBA00022786"/>
    </source>
</evidence>
<evidence type="ECO:0000256" key="18">
    <source>
        <dbReference type="ARBA" id="ARBA00041230"/>
    </source>
</evidence>
<dbReference type="PROSITE" id="PS50089">
    <property type="entry name" value="ZF_RING_2"/>
    <property type="match status" value="1"/>
</dbReference>
<dbReference type="EMBL" id="MCGE01000001">
    <property type="protein sequence ID" value="ORZ25953.1"/>
    <property type="molecule type" value="Genomic_DNA"/>
</dbReference>
<dbReference type="GO" id="GO:0005778">
    <property type="term" value="C:peroxisomal membrane"/>
    <property type="evidence" value="ECO:0007669"/>
    <property type="project" value="UniProtKB-SubCell"/>
</dbReference>
<keyword evidence="7" id="KW-0962">Peroxisome biogenesis</keyword>
<comment type="pathway">
    <text evidence="3">Protein modification; protein ubiquitination.</text>
</comment>
<gene>
    <name evidence="22" type="ORF">BCR42DRAFT_445673</name>
</gene>
<dbReference type="InterPro" id="IPR001841">
    <property type="entry name" value="Znf_RING"/>
</dbReference>
<reference evidence="22 23" key="1">
    <citation type="submission" date="2016-07" db="EMBL/GenBank/DDBJ databases">
        <title>Pervasive Adenine N6-methylation of Active Genes in Fungi.</title>
        <authorList>
            <consortium name="DOE Joint Genome Institute"/>
            <person name="Mondo S.J."/>
            <person name="Dannebaum R.O."/>
            <person name="Kuo R.C."/>
            <person name="Labutti K."/>
            <person name="Haridas S."/>
            <person name="Kuo A."/>
            <person name="Salamov A."/>
            <person name="Ahrendt S.R."/>
            <person name="Lipzen A."/>
            <person name="Sullivan W."/>
            <person name="Andreopoulos W.B."/>
            <person name="Clum A."/>
            <person name="Lindquist E."/>
            <person name="Daum C."/>
            <person name="Ramamoorthy G.K."/>
            <person name="Gryganskyi A."/>
            <person name="Culley D."/>
            <person name="Magnuson J.K."/>
            <person name="James T.Y."/>
            <person name="O'Malley M.A."/>
            <person name="Stajich J.E."/>
            <person name="Spatafora J.W."/>
            <person name="Visel A."/>
            <person name="Grigoriev I.V."/>
        </authorList>
    </citation>
    <scope>NUCLEOTIDE SEQUENCE [LARGE SCALE GENOMIC DNA]</scope>
    <source>
        <strain evidence="22 23">NRRL 1336</strain>
    </source>
</reference>
<evidence type="ECO:0000256" key="7">
    <source>
        <dbReference type="ARBA" id="ARBA00022593"/>
    </source>
</evidence>
<keyword evidence="9" id="KW-0812">Transmembrane</keyword>
<comment type="caution">
    <text evidence="22">The sequence shown here is derived from an EMBL/GenBank/DDBJ whole genome shotgun (WGS) entry which is preliminary data.</text>
</comment>
<evidence type="ECO:0000256" key="6">
    <source>
        <dbReference type="ARBA" id="ARBA00022448"/>
    </source>
</evidence>
<dbReference type="Pfam" id="PF13639">
    <property type="entry name" value="zf-RING_2"/>
    <property type="match status" value="1"/>
</dbReference>
<evidence type="ECO:0000256" key="3">
    <source>
        <dbReference type="ARBA" id="ARBA00004906"/>
    </source>
</evidence>
<dbReference type="STRING" id="90262.A0A1X2J291"/>
<dbReference type="GO" id="GO:0016562">
    <property type="term" value="P:protein import into peroxisome matrix, receptor recycling"/>
    <property type="evidence" value="ECO:0007669"/>
    <property type="project" value="UniProtKB-ARBA"/>
</dbReference>
<dbReference type="GO" id="GO:0008270">
    <property type="term" value="F:zinc ion binding"/>
    <property type="evidence" value="ECO:0007669"/>
    <property type="project" value="UniProtKB-KW"/>
</dbReference>
<dbReference type="Gene3D" id="3.30.40.10">
    <property type="entry name" value="Zinc/RING finger domain, C3HC4 (zinc finger)"/>
    <property type="match status" value="1"/>
</dbReference>
<comment type="similarity">
    <text evidence="4">Belongs to the pex2/pex10/pex12 family.</text>
</comment>
<evidence type="ECO:0000313" key="22">
    <source>
        <dbReference type="EMBL" id="ORZ25953.1"/>
    </source>
</evidence>
<feature type="domain" description="RING-type" evidence="21">
    <location>
        <begin position="349"/>
        <end position="387"/>
    </location>
</feature>
<dbReference type="PANTHER" id="PTHR23350">
    <property type="entry name" value="PEROXISOME ASSEMBLY PROTEIN 10"/>
    <property type="match status" value="1"/>
</dbReference>
<dbReference type="InterPro" id="IPR017907">
    <property type="entry name" value="Znf_RING_CS"/>
</dbReference>
<evidence type="ECO:0000256" key="16">
    <source>
        <dbReference type="ARBA" id="ARBA00023136"/>
    </source>
</evidence>
<keyword evidence="8" id="KW-0808">Transferase</keyword>
<evidence type="ECO:0000313" key="23">
    <source>
        <dbReference type="Proteomes" id="UP000193560"/>
    </source>
</evidence>
<keyword evidence="23" id="KW-1185">Reference proteome</keyword>
<dbReference type="CDD" id="cd16527">
    <property type="entry name" value="RING-HC_PEX10"/>
    <property type="match status" value="1"/>
</dbReference>
<keyword evidence="11 19" id="KW-0863">Zinc-finger</keyword>
<keyword evidence="12" id="KW-0833">Ubl conjugation pathway</keyword>
<evidence type="ECO:0000256" key="20">
    <source>
        <dbReference type="SAM" id="MobiDB-lite"/>
    </source>
</evidence>
<evidence type="ECO:0000256" key="15">
    <source>
        <dbReference type="ARBA" id="ARBA00022989"/>
    </source>
</evidence>
<protein>
    <recommendedName>
        <fullName evidence="5">RING-type E3 ubiquitin transferase</fullName>
        <ecNumber evidence="5">2.3.2.27</ecNumber>
    </recommendedName>
    <alternativeName>
        <fullName evidence="18">Peroxin-10</fullName>
    </alternativeName>
</protein>
<dbReference type="PANTHER" id="PTHR23350:SF0">
    <property type="entry name" value="PEROXISOME BIOGENESIS FACTOR 10"/>
    <property type="match status" value="1"/>
</dbReference>
<name>A0A1X2J291_9FUNG</name>
<evidence type="ECO:0000256" key="5">
    <source>
        <dbReference type="ARBA" id="ARBA00012483"/>
    </source>
</evidence>
<evidence type="ECO:0000259" key="21">
    <source>
        <dbReference type="PROSITE" id="PS50089"/>
    </source>
</evidence>
<evidence type="ECO:0000256" key="9">
    <source>
        <dbReference type="ARBA" id="ARBA00022692"/>
    </source>
</evidence>
<evidence type="ECO:0000256" key="1">
    <source>
        <dbReference type="ARBA" id="ARBA00000900"/>
    </source>
</evidence>
<feature type="compositionally biased region" description="Acidic residues" evidence="20">
    <location>
        <begin position="310"/>
        <end position="327"/>
    </location>
</feature>
<dbReference type="SMART" id="SM00184">
    <property type="entry name" value="RING"/>
    <property type="match status" value="1"/>
</dbReference>
<dbReference type="GO" id="GO:0061630">
    <property type="term" value="F:ubiquitin protein ligase activity"/>
    <property type="evidence" value="ECO:0007669"/>
    <property type="project" value="UniProtKB-EC"/>
</dbReference>
<sequence length="401" mass="45896">MSTTTSNQPEKSPPTPSLPLSLPFGAQPDIIRANQKDVYYQSILQEQISRVCQQFLGARRQHHWQKEINVFSDFCYYGLTTLLGTQTLGEEYCDLVQINQYAETYPGFLRRAILVFVQTLLPYVYTRGVTEIKKQGQQQRTLRGRLQQQQQQLQETVELEGTHPTLKDRLQHFVQNTLPPIQEFVLKNIRPVHLAVFYFFGAYYNFSKRLTGIRYLFTRQLGPNEQRAGYEVLGVLIVVQLMIQAGLELRKRWVQHQEEAATAAAAAAAEITATTTTVDEVDVADKNQLKSEHEEKTAATTAENTQQTEPAEDDFDFMDAFNDDNKDDDSATQQQPQELSYEAMQMLKCALCLEPRKTTTTTPCGHLFCWSCIVEWCQNKPECPLCRSHVNTSHLIPLNNF</sequence>
<keyword evidence="13" id="KW-0862">Zinc</keyword>
<evidence type="ECO:0000256" key="13">
    <source>
        <dbReference type="ARBA" id="ARBA00022833"/>
    </source>
</evidence>
<dbReference type="GO" id="GO:0016567">
    <property type="term" value="P:protein ubiquitination"/>
    <property type="evidence" value="ECO:0007669"/>
    <property type="project" value="UniProtKB-ARBA"/>
</dbReference>
<dbReference type="SUPFAM" id="SSF57850">
    <property type="entry name" value="RING/U-box"/>
    <property type="match status" value="1"/>
</dbReference>
<evidence type="ECO:0000256" key="4">
    <source>
        <dbReference type="ARBA" id="ARBA00008704"/>
    </source>
</evidence>
<dbReference type="Proteomes" id="UP000193560">
    <property type="component" value="Unassembled WGS sequence"/>
</dbReference>
<feature type="compositionally biased region" description="Low complexity" evidence="20">
    <location>
        <begin position="298"/>
        <end position="309"/>
    </location>
</feature>
<proteinExistence type="inferred from homology"/>
<keyword evidence="15" id="KW-1133">Transmembrane helix</keyword>